<comment type="caution">
    <text evidence="1">The sequence shown here is derived from an EMBL/GenBank/DDBJ whole genome shotgun (WGS) entry which is preliminary data.</text>
</comment>
<name>A0A919T4S2_9ACTN</name>
<dbReference type="Proteomes" id="UP000680865">
    <property type="component" value="Unassembled WGS sequence"/>
</dbReference>
<dbReference type="AlphaFoldDB" id="A0A919T4S2"/>
<keyword evidence="2" id="KW-1185">Reference proteome</keyword>
<evidence type="ECO:0000313" key="1">
    <source>
        <dbReference type="EMBL" id="GIM84710.1"/>
    </source>
</evidence>
<dbReference type="Gene3D" id="2.40.350.10">
    <property type="entry name" value="SO1590-like"/>
    <property type="match status" value="1"/>
</dbReference>
<organism evidence="1 2">
    <name type="scientific">Winogradskya consettensis</name>
    <dbReference type="NCBI Taxonomy" id="113560"/>
    <lineage>
        <taxon>Bacteria</taxon>
        <taxon>Bacillati</taxon>
        <taxon>Actinomycetota</taxon>
        <taxon>Actinomycetes</taxon>
        <taxon>Micromonosporales</taxon>
        <taxon>Micromonosporaceae</taxon>
        <taxon>Winogradskya</taxon>
    </lineage>
</organism>
<dbReference type="InterPro" id="IPR023159">
    <property type="entry name" value="SO1590-like_sf"/>
</dbReference>
<reference evidence="1" key="1">
    <citation type="submission" date="2021-03" db="EMBL/GenBank/DDBJ databases">
        <title>Whole genome shotgun sequence of Actinoplanes consettensis NBRC 14913.</title>
        <authorList>
            <person name="Komaki H."/>
            <person name="Tamura T."/>
        </authorList>
    </citation>
    <scope>NUCLEOTIDE SEQUENCE</scope>
    <source>
        <strain evidence="1">NBRC 14913</strain>
    </source>
</reference>
<dbReference type="SUPFAM" id="SSF159238">
    <property type="entry name" value="SO1590-like"/>
    <property type="match status" value="1"/>
</dbReference>
<protein>
    <recommendedName>
        <fullName evidence="3">DUF3224 domain-containing protein</fullName>
    </recommendedName>
</protein>
<evidence type="ECO:0008006" key="3">
    <source>
        <dbReference type="Google" id="ProtNLM"/>
    </source>
</evidence>
<evidence type="ECO:0000313" key="2">
    <source>
        <dbReference type="Proteomes" id="UP000680865"/>
    </source>
</evidence>
<dbReference type="Pfam" id="PF11528">
    <property type="entry name" value="DUF3224"/>
    <property type="match status" value="1"/>
</dbReference>
<dbReference type="InterPro" id="IPR021607">
    <property type="entry name" value="DUF3224"/>
</dbReference>
<sequence length="130" mass="13501">MGQRATGTFTTTFEPLDSGDPALGRMIVEKTIEGGLTGSGRAQMLSVGTAVDGSAGYVAIDRITGTLHGRRGTFVLQHFGLMDRGAGTLTVQVVPDSGTDELLGLSGTFQIDNTGGDHTYVFDYDLAGVS</sequence>
<gene>
    <name evidence="1" type="ORF">Aco04nite_92720</name>
</gene>
<dbReference type="EMBL" id="BOQP01000070">
    <property type="protein sequence ID" value="GIM84710.1"/>
    <property type="molecule type" value="Genomic_DNA"/>
</dbReference>
<proteinExistence type="predicted"/>
<dbReference type="RefSeq" id="WP_213003550.1">
    <property type="nucleotide sequence ID" value="NZ_BAAATW010000004.1"/>
</dbReference>
<accession>A0A919T4S2</accession>